<evidence type="ECO:0000313" key="5">
    <source>
        <dbReference type="Proteomes" id="UP000324897"/>
    </source>
</evidence>
<protein>
    <recommendedName>
        <fullName evidence="6">DUF632 domain-containing protein</fullName>
    </recommendedName>
</protein>
<dbReference type="PANTHER" id="PTHR21450:SF11">
    <property type="entry name" value="OS02G0654600 PROTEIN"/>
    <property type="match status" value="1"/>
</dbReference>
<feature type="non-terminal residue" evidence="4">
    <location>
        <position position="1"/>
    </location>
</feature>
<keyword evidence="5" id="KW-1185">Reference proteome</keyword>
<organism evidence="4 5">
    <name type="scientific">Eragrostis curvula</name>
    <name type="common">weeping love grass</name>
    <dbReference type="NCBI Taxonomy" id="38414"/>
    <lineage>
        <taxon>Eukaryota</taxon>
        <taxon>Viridiplantae</taxon>
        <taxon>Streptophyta</taxon>
        <taxon>Embryophyta</taxon>
        <taxon>Tracheophyta</taxon>
        <taxon>Spermatophyta</taxon>
        <taxon>Magnoliopsida</taxon>
        <taxon>Liliopsida</taxon>
        <taxon>Poales</taxon>
        <taxon>Poaceae</taxon>
        <taxon>PACMAD clade</taxon>
        <taxon>Chloridoideae</taxon>
        <taxon>Eragrostideae</taxon>
        <taxon>Eragrostidinae</taxon>
        <taxon>Eragrostis</taxon>
    </lineage>
</organism>
<dbReference type="EMBL" id="RWGY01000011">
    <property type="protein sequence ID" value="TVU28987.1"/>
    <property type="molecule type" value="Genomic_DNA"/>
</dbReference>
<evidence type="ECO:0008006" key="6">
    <source>
        <dbReference type="Google" id="ProtNLM"/>
    </source>
</evidence>
<sequence length="600" mass="65352">MGAASSREGDASRAAAREHTKRCRERRRLMKEAVRLRRHLAASHAAYLKSLSAVASALTRFAVGEPIPVSDHTPPAVILHRPVLAPSSPPPLLRKIERQHEAPRHEDGVPEASEAAAAAATRTEGVDVGAAAAAATRTEGVQVGSAAAATRTEGFGVGGEEVRLEVRHRTLADVAAGLEEYFVKASVAGDAVSSLLETGSVEGGSHSFLGVLCCLSAPSFDRLDSMNGRPRHSSTLQQLLTWEKKLYKDVKAREGLQIKHDKALAQLRDQEYSRKIGVDIQKLKSAWERARAQLATSDQSVHATSSAIAEVRDTHLARQLLELCHATLDMWRSMRQHHEAQSAVAQQLRGLSSRTSTEPTTEIHHEATRALDAAMAAWCAAMAHLAKHQRDYVHAVHGWLKLTLALAPTPPNGVQASASSSSSVAAELAAFVDRWGKVLDRVQCGEALKAIKSFAGAARALHGLQSDELKVARRVRQSSRELDRKSRMLRQVEKSYYDSYMPGGFSMWNWGRPWREDVRQAREAHHEVAQRKDEIAACRKTLEDEMRRHAKAIDATRTATVSSVQGKLPAVFQAMAAFSASLALALDAACRAPQTTQPVQ</sequence>
<evidence type="ECO:0000256" key="1">
    <source>
        <dbReference type="SAM" id="MobiDB-lite"/>
    </source>
</evidence>
<feature type="region of interest" description="Disordered" evidence="1">
    <location>
        <begin position="100"/>
        <end position="121"/>
    </location>
</feature>
<name>A0A5J9V0U7_9POAL</name>
<dbReference type="PANTHER" id="PTHR21450">
    <property type="entry name" value="PROTEIN ALTERED PHOSPHATE STARVATION RESPONSE 1"/>
    <property type="match status" value="1"/>
</dbReference>
<evidence type="ECO:0000313" key="4">
    <source>
        <dbReference type="EMBL" id="TVU28987.1"/>
    </source>
</evidence>
<dbReference type="InterPro" id="IPR006867">
    <property type="entry name" value="DUF632"/>
</dbReference>
<feature type="domain" description="DUF630" evidence="3">
    <location>
        <begin position="1"/>
        <end position="65"/>
    </location>
</feature>
<dbReference type="OrthoDB" id="653690at2759"/>
<feature type="region of interest" description="Disordered" evidence="1">
    <location>
        <begin position="1"/>
        <end position="25"/>
    </location>
</feature>
<gene>
    <name evidence="4" type="ORF">EJB05_20529</name>
</gene>
<dbReference type="Pfam" id="PF04782">
    <property type="entry name" value="DUF632"/>
    <property type="match status" value="1"/>
</dbReference>
<dbReference type="InterPro" id="IPR006868">
    <property type="entry name" value="DUF630"/>
</dbReference>
<evidence type="ECO:0000259" key="2">
    <source>
        <dbReference type="Pfam" id="PF04782"/>
    </source>
</evidence>
<dbReference type="Gramene" id="TVU28987">
    <property type="protein sequence ID" value="TVU28987"/>
    <property type="gene ID" value="EJB05_20529"/>
</dbReference>
<accession>A0A5J9V0U7</accession>
<proteinExistence type="predicted"/>
<dbReference type="Pfam" id="PF04783">
    <property type="entry name" value="DUF630"/>
    <property type="match status" value="1"/>
</dbReference>
<reference evidence="4 5" key="1">
    <citation type="journal article" date="2019" name="Sci. Rep.">
        <title>A high-quality genome of Eragrostis curvula grass provides insights into Poaceae evolution and supports new strategies to enhance forage quality.</title>
        <authorList>
            <person name="Carballo J."/>
            <person name="Santos B.A.C.M."/>
            <person name="Zappacosta D."/>
            <person name="Garbus I."/>
            <person name="Selva J.P."/>
            <person name="Gallo C.A."/>
            <person name="Diaz A."/>
            <person name="Albertini E."/>
            <person name="Caccamo M."/>
            <person name="Echenique V."/>
        </authorList>
    </citation>
    <scope>NUCLEOTIDE SEQUENCE [LARGE SCALE GENOMIC DNA]</scope>
    <source>
        <strain evidence="5">cv. Victoria</strain>
        <tissue evidence="4">Leaf</tissue>
    </source>
</reference>
<evidence type="ECO:0000259" key="3">
    <source>
        <dbReference type="Pfam" id="PF04783"/>
    </source>
</evidence>
<comment type="caution">
    <text evidence="4">The sequence shown here is derived from an EMBL/GenBank/DDBJ whole genome shotgun (WGS) entry which is preliminary data.</text>
</comment>
<feature type="domain" description="DUF632" evidence="2">
    <location>
        <begin position="171"/>
        <end position="457"/>
    </location>
</feature>
<feature type="compositionally biased region" description="Low complexity" evidence="1">
    <location>
        <begin position="111"/>
        <end position="120"/>
    </location>
</feature>
<dbReference type="Proteomes" id="UP000324897">
    <property type="component" value="Chromosome 1"/>
</dbReference>
<feature type="compositionally biased region" description="Basic and acidic residues" evidence="1">
    <location>
        <begin position="7"/>
        <end position="18"/>
    </location>
</feature>
<dbReference type="AlphaFoldDB" id="A0A5J9V0U7"/>